<feature type="transmembrane region" description="Helical" evidence="9">
    <location>
        <begin position="345"/>
        <end position="366"/>
    </location>
</feature>
<feature type="transmembrane region" description="Helical" evidence="9">
    <location>
        <begin position="89"/>
        <end position="115"/>
    </location>
</feature>
<feature type="transmembrane region" description="Helical" evidence="9">
    <location>
        <begin position="295"/>
        <end position="317"/>
    </location>
</feature>
<evidence type="ECO:0000259" key="10">
    <source>
        <dbReference type="Pfam" id="PF01490"/>
    </source>
</evidence>
<comment type="similarity">
    <text evidence="2">Belongs to the amino acid/polyamine transporter 2 family.</text>
</comment>
<dbReference type="STRING" id="145388.A0A0D2M1C5"/>
<keyword evidence="5" id="KW-0029">Amino-acid transport</keyword>
<evidence type="ECO:0000256" key="4">
    <source>
        <dbReference type="ARBA" id="ARBA00022692"/>
    </source>
</evidence>
<dbReference type="AlphaFoldDB" id="A0A0D2M1C5"/>
<dbReference type="RefSeq" id="XP_013894281.1">
    <property type="nucleotide sequence ID" value="XM_014038827.1"/>
</dbReference>
<sequence length="474" mass="47489">MVAAPPGAAVAPSGRTSAFASCTLALAKAIIGAGMVAIPRAYLTLGAALGTAMLALVALLVLHSKALLVDGARRYRGATTYRRLVQSAVGPRTGLLAQVSVILFCFGFVVVNLVVLTDVVRGNPPAACNGLVCLLTGAVNGPLESRSLVLLAVAGGAAAPLLLLRSIQRLTWLNYAGIASSFSLAALAAALGASALARGTAQPLPWMPPHLAPDGPTDGGGDNRTPWPSSGGGIGSRGVRGGDAAARHPLVSLVVDAVGVLAVVLTSFVAHQAVHPAMPLLGASYTPARMRRVCAAALAIALAVYLCFAVGACLAFGPHLHANALSSFSVAAMAPLLGGEGAARGVAVALLGGYFVTVLSSLVLFVHPLRTSLAELVWDNSGAEGSGLGAGRGTSREARCHSDGGGGGNSSDSESDNSSEDGSGVRDVAAERESRHYLALTYGILVCATAAAIAIPGVHLGRGTLAGLQCICRA</sequence>
<gene>
    <name evidence="11" type="ORF">MNEG_12700</name>
</gene>
<evidence type="ECO:0000256" key="2">
    <source>
        <dbReference type="ARBA" id="ARBA00008066"/>
    </source>
</evidence>
<feature type="transmembrane region" description="Helical" evidence="9">
    <location>
        <begin position="437"/>
        <end position="458"/>
    </location>
</feature>
<dbReference type="PANTHER" id="PTHR22950">
    <property type="entry name" value="AMINO ACID TRANSPORTER"/>
    <property type="match status" value="1"/>
</dbReference>
<proteinExistence type="inferred from homology"/>
<dbReference type="InterPro" id="IPR013057">
    <property type="entry name" value="AA_transpt_TM"/>
</dbReference>
<evidence type="ECO:0000256" key="6">
    <source>
        <dbReference type="ARBA" id="ARBA00022989"/>
    </source>
</evidence>
<dbReference type="GO" id="GO:0015179">
    <property type="term" value="F:L-amino acid transmembrane transporter activity"/>
    <property type="evidence" value="ECO:0007669"/>
    <property type="project" value="TreeGrafter"/>
</dbReference>
<dbReference type="OrthoDB" id="10681307at2759"/>
<keyword evidence="3" id="KW-0813">Transport</keyword>
<evidence type="ECO:0000256" key="7">
    <source>
        <dbReference type="ARBA" id="ARBA00023136"/>
    </source>
</evidence>
<dbReference type="KEGG" id="mng:MNEG_12700"/>
<feature type="transmembrane region" description="Helical" evidence="9">
    <location>
        <begin position="18"/>
        <end position="38"/>
    </location>
</feature>
<dbReference type="GO" id="GO:0016020">
    <property type="term" value="C:membrane"/>
    <property type="evidence" value="ECO:0007669"/>
    <property type="project" value="UniProtKB-SubCell"/>
</dbReference>
<evidence type="ECO:0000256" key="8">
    <source>
        <dbReference type="SAM" id="MobiDB-lite"/>
    </source>
</evidence>
<dbReference type="GeneID" id="25730089"/>
<evidence type="ECO:0000313" key="12">
    <source>
        <dbReference type="Proteomes" id="UP000054498"/>
    </source>
</evidence>
<feature type="region of interest" description="Disordered" evidence="8">
    <location>
        <begin position="207"/>
        <end position="233"/>
    </location>
</feature>
<dbReference type="Proteomes" id="UP000054498">
    <property type="component" value="Unassembled WGS sequence"/>
</dbReference>
<evidence type="ECO:0000256" key="9">
    <source>
        <dbReference type="SAM" id="Phobius"/>
    </source>
</evidence>
<evidence type="ECO:0000256" key="1">
    <source>
        <dbReference type="ARBA" id="ARBA00004141"/>
    </source>
</evidence>
<feature type="region of interest" description="Disordered" evidence="8">
    <location>
        <begin position="386"/>
        <end position="427"/>
    </location>
</feature>
<keyword evidence="7 9" id="KW-0472">Membrane</keyword>
<feature type="transmembrane region" description="Helical" evidence="9">
    <location>
        <begin position="44"/>
        <end position="68"/>
    </location>
</feature>
<dbReference type="PANTHER" id="PTHR22950:SF458">
    <property type="entry name" value="SODIUM-COUPLED NEUTRAL AMINO ACID TRANSPORTER 11-RELATED"/>
    <property type="match status" value="1"/>
</dbReference>
<reference evidence="11 12" key="1">
    <citation type="journal article" date="2013" name="BMC Genomics">
        <title>Reconstruction of the lipid metabolism for the microalga Monoraphidium neglectum from its genome sequence reveals characteristics suitable for biofuel production.</title>
        <authorList>
            <person name="Bogen C."/>
            <person name="Al-Dilaimi A."/>
            <person name="Albersmeier A."/>
            <person name="Wichmann J."/>
            <person name="Grundmann M."/>
            <person name="Rupp O."/>
            <person name="Lauersen K.J."/>
            <person name="Blifernez-Klassen O."/>
            <person name="Kalinowski J."/>
            <person name="Goesmann A."/>
            <person name="Mussgnug J.H."/>
            <person name="Kruse O."/>
        </authorList>
    </citation>
    <scope>NUCLEOTIDE SEQUENCE [LARGE SCALE GENOMIC DNA]</scope>
    <source>
        <strain evidence="11 12">SAG 48.87</strain>
    </source>
</reference>
<protein>
    <recommendedName>
        <fullName evidence="10">Amino acid transporter transmembrane domain-containing protein</fullName>
    </recommendedName>
</protein>
<keyword evidence="12" id="KW-1185">Reference proteome</keyword>
<comment type="subcellular location">
    <subcellularLocation>
        <location evidence="1">Membrane</location>
        <topology evidence="1">Multi-pass membrane protein</topology>
    </subcellularLocation>
</comment>
<evidence type="ECO:0000256" key="3">
    <source>
        <dbReference type="ARBA" id="ARBA00022448"/>
    </source>
</evidence>
<keyword evidence="6 9" id="KW-1133">Transmembrane helix</keyword>
<name>A0A0D2M1C5_9CHLO</name>
<feature type="domain" description="Amino acid transporter transmembrane" evidence="10">
    <location>
        <begin position="17"/>
        <end position="190"/>
    </location>
</feature>
<feature type="transmembrane region" description="Helical" evidence="9">
    <location>
        <begin position="176"/>
        <end position="197"/>
    </location>
</feature>
<keyword evidence="4 9" id="KW-0812">Transmembrane</keyword>
<organism evidence="11 12">
    <name type="scientific">Monoraphidium neglectum</name>
    <dbReference type="NCBI Taxonomy" id="145388"/>
    <lineage>
        <taxon>Eukaryota</taxon>
        <taxon>Viridiplantae</taxon>
        <taxon>Chlorophyta</taxon>
        <taxon>core chlorophytes</taxon>
        <taxon>Chlorophyceae</taxon>
        <taxon>CS clade</taxon>
        <taxon>Sphaeropleales</taxon>
        <taxon>Selenastraceae</taxon>
        <taxon>Monoraphidium</taxon>
    </lineage>
</organism>
<evidence type="ECO:0000256" key="5">
    <source>
        <dbReference type="ARBA" id="ARBA00022970"/>
    </source>
</evidence>
<dbReference type="Pfam" id="PF01490">
    <property type="entry name" value="Aa_trans"/>
    <property type="match status" value="1"/>
</dbReference>
<evidence type="ECO:0000313" key="11">
    <source>
        <dbReference type="EMBL" id="KIY95261.1"/>
    </source>
</evidence>
<accession>A0A0D2M1C5</accession>
<feature type="transmembrane region" description="Helical" evidence="9">
    <location>
        <begin position="250"/>
        <end position="274"/>
    </location>
</feature>
<dbReference type="EMBL" id="KK103604">
    <property type="protein sequence ID" value="KIY95261.1"/>
    <property type="molecule type" value="Genomic_DNA"/>
</dbReference>